<dbReference type="InterPro" id="IPR006182">
    <property type="entry name" value="FliF_N_dom"/>
</dbReference>
<dbReference type="Pfam" id="PF01514">
    <property type="entry name" value="YscJ_FliF"/>
    <property type="match status" value="1"/>
</dbReference>
<dbReference type="Gene3D" id="3.30.300.30">
    <property type="match status" value="1"/>
</dbReference>
<dbReference type="InterPro" id="IPR013556">
    <property type="entry name" value="Flag_M-ring_C"/>
</dbReference>
<evidence type="ECO:0000256" key="9">
    <source>
        <dbReference type="PIRNR" id="PIRNR004862"/>
    </source>
</evidence>
<comment type="subcellular location">
    <subcellularLocation>
        <location evidence="1 9">Bacterial flagellum basal body</location>
    </subcellularLocation>
    <subcellularLocation>
        <location evidence="2">Cell membrane</location>
        <topology evidence="2">Multi-pass membrane protein</topology>
    </subcellularLocation>
</comment>
<evidence type="ECO:0000259" key="13">
    <source>
        <dbReference type="Pfam" id="PF08345"/>
    </source>
</evidence>
<feature type="region of interest" description="Disordered" evidence="10">
    <location>
        <begin position="445"/>
        <end position="481"/>
    </location>
</feature>
<dbReference type="InterPro" id="IPR043427">
    <property type="entry name" value="YscJ/FliF"/>
</dbReference>
<organism evidence="14 15">
    <name type="scientific">Sphingomonas mollis</name>
    <dbReference type="NCBI Taxonomy" id="2795726"/>
    <lineage>
        <taxon>Bacteria</taxon>
        <taxon>Pseudomonadati</taxon>
        <taxon>Pseudomonadota</taxon>
        <taxon>Alphaproteobacteria</taxon>
        <taxon>Sphingomonadales</taxon>
        <taxon>Sphingomonadaceae</taxon>
        <taxon>Sphingomonas</taxon>
    </lineage>
</organism>
<keyword evidence="14" id="KW-0969">Cilium</keyword>
<dbReference type="InterPro" id="IPR000067">
    <property type="entry name" value="FlgMring_FliF"/>
</dbReference>
<evidence type="ECO:0000313" key="15">
    <source>
        <dbReference type="Proteomes" id="UP000640426"/>
    </source>
</evidence>
<dbReference type="PANTHER" id="PTHR30046:SF0">
    <property type="entry name" value="FLAGELLAR M-RING PROTEIN"/>
    <property type="match status" value="1"/>
</dbReference>
<evidence type="ECO:0000256" key="10">
    <source>
        <dbReference type="SAM" id="MobiDB-lite"/>
    </source>
</evidence>
<evidence type="ECO:0000256" key="6">
    <source>
        <dbReference type="ARBA" id="ARBA00022989"/>
    </source>
</evidence>
<dbReference type="PANTHER" id="PTHR30046">
    <property type="entry name" value="FLAGELLAR M-RING PROTEIN"/>
    <property type="match status" value="1"/>
</dbReference>
<dbReference type="Pfam" id="PF08345">
    <property type="entry name" value="YscJ_FliF_C"/>
    <property type="match status" value="1"/>
</dbReference>
<keyword evidence="8 9" id="KW-0975">Bacterial flagellum</keyword>
<dbReference type="InterPro" id="IPR045851">
    <property type="entry name" value="AMP-bd_C_sf"/>
</dbReference>
<gene>
    <name evidence="14" type="primary">fliF</name>
    <name evidence="14" type="ORF">JAO74_09725</name>
</gene>
<evidence type="ECO:0000313" key="14">
    <source>
        <dbReference type="EMBL" id="MBJ6122069.1"/>
    </source>
</evidence>
<keyword evidence="6 11" id="KW-1133">Transmembrane helix</keyword>
<evidence type="ECO:0000256" key="3">
    <source>
        <dbReference type="ARBA" id="ARBA00007971"/>
    </source>
</evidence>
<dbReference type="PRINTS" id="PR01009">
    <property type="entry name" value="FLGMRINGFLIF"/>
</dbReference>
<keyword evidence="14" id="KW-0966">Cell projection</keyword>
<evidence type="ECO:0000256" key="1">
    <source>
        <dbReference type="ARBA" id="ARBA00004117"/>
    </source>
</evidence>
<dbReference type="EMBL" id="JAELXS010000005">
    <property type="protein sequence ID" value="MBJ6122069.1"/>
    <property type="molecule type" value="Genomic_DNA"/>
</dbReference>
<feature type="compositionally biased region" description="Polar residues" evidence="10">
    <location>
        <begin position="277"/>
        <end position="303"/>
    </location>
</feature>
<feature type="compositionally biased region" description="Basic and acidic residues" evidence="10">
    <location>
        <begin position="258"/>
        <end position="276"/>
    </location>
</feature>
<keyword evidence="4" id="KW-1003">Cell membrane</keyword>
<comment type="similarity">
    <text evidence="3 9">Belongs to the FliF family.</text>
</comment>
<evidence type="ECO:0000256" key="7">
    <source>
        <dbReference type="ARBA" id="ARBA00023136"/>
    </source>
</evidence>
<evidence type="ECO:0000259" key="12">
    <source>
        <dbReference type="Pfam" id="PF01514"/>
    </source>
</evidence>
<feature type="domain" description="Flagellar M-ring N-terminal" evidence="12">
    <location>
        <begin position="40"/>
        <end position="209"/>
    </location>
</feature>
<protein>
    <recommendedName>
        <fullName evidence="9">Flagellar M-ring protein</fullName>
    </recommendedName>
</protein>
<keyword evidence="5 11" id="KW-0812">Transmembrane</keyword>
<feature type="compositionally biased region" description="Low complexity" evidence="10">
    <location>
        <begin position="454"/>
        <end position="463"/>
    </location>
</feature>
<feature type="region of interest" description="Disordered" evidence="10">
    <location>
        <begin position="258"/>
        <end position="344"/>
    </location>
</feature>
<evidence type="ECO:0000256" key="2">
    <source>
        <dbReference type="ARBA" id="ARBA00004651"/>
    </source>
</evidence>
<sequence length="535" mass="55738">MDQVRTMLAQIGRQRLIVMGVVAAVMLGVLALVATRGGNASMGFLYTDLDPAAAQTITEKLKAQNVPFQLSADGTSIMAPEDRLAELRMSMAGEKLGGKIGYEVLDAEEPFGVSASRAKMNETRAIEGELSKSIGTLQNVSSARVHLVMPERALFATTQSKASAAVTVKTKGRLPAESVQSIRYLVASSVPELSPESISVVDQTGALLARAGDASTMGASGADERQTQVESKLRDEVEALLQPIVGEGKVRAEVSADIDRDQTHEESDVFDPDKQVISHQVSVGSKNQSSDNQPGPQGSSVAQQLPEAQGQPATPGSSRTEGREETSEDTSYDNSKTHSIVTRGPGRIKRLTVAVMVDGGAKGLPQPQIQRLTRLVENAVGIDTARGDSVVIESMAFAATDTGDEPSMLSKLPTDQILGFLKLALIAAVGLVAIRMIRPNPASATEALTGPGGEALPAPAGAAGNAGGEAGAATLTGPEGDGGVRQLSSLHGLDDEIALAQVDGRVRLSALQRVGDAITTAPNESAAVIRQWMNA</sequence>
<evidence type="ECO:0000256" key="11">
    <source>
        <dbReference type="SAM" id="Phobius"/>
    </source>
</evidence>
<accession>A0ABS0XPV3</accession>
<feature type="domain" description="Flagellar M-ring C-terminal" evidence="13">
    <location>
        <begin position="241"/>
        <end position="397"/>
    </location>
</feature>
<evidence type="ECO:0000256" key="4">
    <source>
        <dbReference type="ARBA" id="ARBA00022475"/>
    </source>
</evidence>
<dbReference type="NCBIfam" id="TIGR00206">
    <property type="entry name" value="fliF"/>
    <property type="match status" value="1"/>
</dbReference>
<reference evidence="15" key="1">
    <citation type="submission" date="2020-12" db="EMBL/GenBank/DDBJ databases">
        <title>Hymenobacter sp.</title>
        <authorList>
            <person name="Kim M.K."/>
        </authorList>
    </citation>
    <scope>NUCLEOTIDE SEQUENCE [LARGE SCALE GENOMIC DNA]</scope>
    <source>
        <strain evidence="15">BT553</strain>
    </source>
</reference>
<keyword evidence="7 11" id="KW-0472">Membrane</keyword>
<comment type="caution">
    <text evidence="14">The sequence shown here is derived from an EMBL/GenBank/DDBJ whole genome shotgun (WGS) entry which is preliminary data.</text>
</comment>
<dbReference type="PIRSF" id="PIRSF004862">
    <property type="entry name" value="FliF"/>
    <property type="match status" value="1"/>
</dbReference>
<keyword evidence="14" id="KW-0282">Flagellum</keyword>
<name>A0ABS0XPV3_9SPHN</name>
<proteinExistence type="inferred from homology"/>
<evidence type="ECO:0000256" key="5">
    <source>
        <dbReference type="ARBA" id="ARBA00022692"/>
    </source>
</evidence>
<evidence type="ECO:0000256" key="8">
    <source>
        <dbReference type="ARBA" id="ARBA00023143"/>
    </source>
</evidence>
<dbReference type="Proteomes" id="UP000640426">
    <property type="component" value="Unassembled WGS sequence"/>
</dbReference>
<comment type="function">
    <text evidence="9">The M ring may be actively involved in energy transduction.</text>
</comment>
<keyword evidence="15" id="KW-1185">Reference proteome</keyword>
<feature type="transmembrane region" description="Helical" evidence="11">
    <location>
        <begin position="16"/>
        <end position="34"/>
    </location>
</feature>